<evidence type="ECO:0000313" key="3">
    <source>
        <dbReference type="EnsemblProtists" id="PYU1_T011621"/>
    </source>
</evidence>
<dbReference type="InParanoid" id="K3X322"/>
<reference evidence="4" key="1">
    <citation type="journal article" date="2010" name="Genome Biol.">
        <title>Genome sequence of the necrotrophic plant pathogen Pythium ultimum reveals original pathogenicity mechanisms and effector repertoire.</title>
        <authorList>
            <person name="Levesque C.A."/>
            <person name="Brouwer H."/>
            <person name="Cano L."/>
            <person name="Hamilton J.P."/>
            <person name="Holt C."/>
            <person name="Huitema E."/>
            <person name="Raffaele S."/>
            <person name="Robideau G.P."/>
            <person name="Thines M."/>
            <person name="Win J."/>
            <person name="Zerillo M.M."/>
            <person name="Beakes G.W."/>
            <person name="Boore J.L."/>
            <person name="Busam D."/>
            <person name="Dumas B."/>
            <person name="Ferriera S."/>
            <person name="Fuerstenberg S.I."/>
            <person name="Gachon C.M."/>
            <person name="Gaulin E."/>
            <person name="Govers F."/>
            <person name="Grenville-Briggs L."/>
            <person name="Horner N."/>
            <person name="Hostetler J."/>
            <person name="Jiang R.H."/>
            <person name="Johnson J."/>
            <person name="Krajaejun T."/>
            <person name="Lin H."/>
            <person name="Meijer H.J."/>
            <person name="Moore B."/>
            <person name="Morris P."/>
            <person name="Phuntmart V."/>
            <person name="Puiu D."/>
            <person name="Shetty J."/>
            <person name="Stajich J.E."/>
            <person name="Tripathy S."/>
            <person name="Wawra S."/>
            <person name="van West P."/>
            <person name="Whitty B.R."/>
            <person name="Coutinho P.M."/>
            <person name="Henrissat B."/>
            <person name="Martin F."/>
            <person name="Thomas P.D."/>
            <person name="Tyler B.M."/>
            <person name="De Vries R.P."/>
            <person name="Kamoun S."/>
            <person name="Yandell M."/>
            <person name="Tisserat N."/>
            <person name="Buell C.R."/>
        </authorList>
    </citation>
    <scope>NUCLEOTIDE SEQUENCE</scope>
    <source>
        <strain evidence="4">DAOM:BR144</strain>
    </source>
</reference>
<keyword evidence="4" id="KW-1185">Reference proteome</keyword>
<accession>K3X322</accession>
<dbReference type="SUPFAM" id="SSF50729">
    <property type="entry name" value="PH domain-like"/>
    <property type="match status" value="1"/>
</dbReference>
<feature type="domain" description="PH" evidence="2">
    <location>
        <begin position="1"/>
        <end position="109"/>
    </location>
</feature>
<dbReference type="AlphaFoldDB" id="K3X322"/>
<dbReference type="SMART" id="SM00233">
    <property type="entry name" value="PH"/>
    <property type="match status" value="1"/>
</dbReference>
<dbReference type="CDD" id="cd00821">
    <property type="entry name" value="PH"/>
    <property type="match status" value="1"/>
</dbReference>
<dbReference type="VEuPathDB" id="FungiDB:PYU1_G011595"/>
<organism evidence="3 4">
    <name type="scientific">Globisporangium ultimum (strain ATCC 200006 / CBS 805.95 / DAOM BR144)</name>
    <name type="common">Pythium ultimum</name>
    <dbReference type="NCBI Taxonomy" id="431595"/>
    <lineage>
        <taxon>Eukaryota</taxon>
        <taxon>Sar</taxon>
        <taxon>Stramenopiles</taxon>
        <taxon>Oomycota</taxon>
        <taxon>Peronosporomycetes</taxon>
        <taxon>Pythiales</taxon>
        <taxon>Pythiaceae</taxon>
        <taxon>Globisporangium</taxon>
    </lineage>
</organism>
<evidence type="ECO:0000259" key="2">
    <source>
        <dbReference type="PROSITE" id="PS50003"/>
    </source>
</evidence>
<dbReference type="InterPro" id="IPR001849">
    <property type="entry name" value="PH_domain"/>
</dbReference>
<dbReference type="HOGENOM" id="CLU_1075515_0_0_1"/>
<protein>
    <recommendedName>
        <fullName evidence="2">PH domain-containing protein</fullName>
    </recommendedName>
</protein>
<reference evidence="3" key="3">
    <citation type="submission" date="2015-02" db="UniProtKB">
        <authorList>
            <consortium name="EnsemblProtists"/>
        </authorList>
    </citation>
    <scope>IDENTIFICATION</scope>
    <source>
        <strain evidence="3">DAOM BR144</strain>
    </source>
</reference>
<dbReference type="InterPro" id="IPR011993">
    <property type="entry name" value="PH-like_dom_sf"/>
</dbReference>
<dbReference type="EMBL" id="GL376611">
    <property type="status" value="NOT_ANNOTATED_CDS"/>
    <property type="molecule type" value="Genomic_DNA"/>
</dbReference>
<dbReference type="Gene3D" id="2.30.29.30">
    <property type="entry name" value="Pleckstrin-homology domain (PH domain)/Phosphotyrosine-binding domain (PTB)"/>
    <property type="match status" value="1"/>
</dbReference>
<dbReference type="Proteomes" id="UP000019132">
    <property type="component" value="Unassembled WGS sequence"/>
</dbReference>
<evidence type="ECO:0000256" key="1">
    <source>
        <dbReference type="SAM" id="MobiDB-lite"/>
    </source>
</evidence>
<proteinExistence type="predicted"/>
<feature type="region of interest" description="Disordered" evidence="1">
    <location>
        <begin position="183"/>
        <end position="218"/>
    </location>
</feature>
<reference evidence="4" key="2">
    <citation type="submission" date="2010-04" db="EMBL/GenBank/DDBJ databases">
        <authorList>
            <person name="Buell R."/>
            <person name="Hamilton J."/>
            <person name="Hostetler J."/>
        </authorList>
    </citation>
    <scope>NUCLEOTIDE SEQUENCE [LARGE SCALE GENOMIC DNA]</scope>
    <source>
        <strain evidence="4">DAOM:BR144</strain>
    </source>
</reference>
<dbReference type="EnsemblProtists" id="PYU1_T011621">
    <property type="protein sequence ID" value="PYU1_T011621"/>
    <property type="gene ID" value="PYU1_G011595"/>
</dbReference>
<dbReference type="PROSITE" id="PS50003">
    <property type="entry name" value="PH_DOMAIN"/>
    <property type="match status" value="1"/>
</dbReference>
<evidence type="ECO:0000313" key="4">
    <source>
        <dbReference type="Proteomes" id="UP000019132"/>
    </source>
</evidence>
<dbReference type="OMA" id="QEWGKAL"/>
<dbReference type="Pfam" id="PF00169">
    <property type="entry name" value="PH"/>
    <property type="match status" value="1"/>
</dbReference>
<feature type="compositionally biased region" description="Low complexity" evidence="1">
    <location>
        <begin position="183"/>
        <end position="215"/>
    </location>
</feature>
<sequence length="258" mass="29380">MTRQGYLILHEKRQRPKIYYFSLEDGFFRYYANAQCSKCLGEFKLSGCKIVVKAQKRHDGMPHSFFLETRKVFVKDRSYTLGNPQRVELSAMDNDDRQEWGKALFSWQRYYWRDPRAQDEVDAVVADGEAVKDQLEQLIDKYYAKASTAGYSISFASAKQPLSFIRRNAYSLRRSLSFSMMSAASTPSTSSSSGSSSSNAPDSSNQQSHSTSNNTCKSQNAEFTDCEKDKVMLAKVAFPESRLPEYSAPYRGNNQESH</sequence>
<name>K3X322_GLOUD</name>
<dbReference type="eggNOG" id="ENOG502S10J">
    <property type="taxonomic scope" value="Eukaryota"/>
</dbReference>